<evidence type="ECO:0000313" key="2">
    <source>
        <dbReference type="EMBL" id="KAK6756788.1"/>
    </source>
</evidence>
<gene>
    <name evidence="2" type="primary">Necator_chrV.g19713</name>
    <name evidence="2" type="ORF">RB195_014921</name>
</gene>
<comment type="caution">
    <text evidence="2">The sequence shown here is derived from an EMBL/GenBank/DDBJ whole genome shotgun (WGS) entry which is preliminary data.</text>
</comment>
<accession>A0ABR1E2P3</accession>
<sequence>MPHSRSTERIYLELNLMSRIEHDERPEPRAGQEKTLGERIRASRMYRFYSCIHFLRTACYQPDARKQRREGVILVLLVFPWILTAVFTFGSIALGCYKRYNRFALIYTYSCSHCDVIPGISFTDVNFYGGQALPSIHGAIQQRQSLLDARLAFQFIVICLSQYLAALLFYIVPKMSAGADWGVLVTNSIGSF</sequence>
<dbReference type="EMBL" id="JAVFWL010000005">
    <property type="protein sequence ID" value="KAK6756788.1"/>
    <property type="molecule type" value="Genomic_DNA"/>
</dbReference>
<keyword evidence="3" id="KW-1185">Reference proteome</keyword>
<keyword evidence="1" id="KW-0812">Transmembrane</keyword>
<proteinExistence type="predicted"/>
<dbReference type="Proteomes" id="UP001303046">
    <property type="component" value="Unassembled WGS sequence"/>
</dbReference>
<name>A0ABR1E2P3_NECAM</name>
<keyword evidence="1" id="KW-0472">Membrane</keyword>
<feature type="transmembrane region" description="Helical" evidence="1">
    <location>
        <begin position="151"/>
        <end position="172"/>
    </location>
</feature>
<feature type="transmembrane region" description="Helical" evidence="1">
    <location>
        <begin position="72"/>
        <end position="94"/>
    </location>
</feature>
<evidence type="ECO:0000313" key="3">
    <source>
        <dbReference type="Proteomes" id="UP001303046"/>
    </source>
</evidence>
<evidence type="ECO:0000256" key="1">
    <source>
        <dbReference type="SAM" id="Phobius"/>
    </source>
</evidence>
<reference evidence="2 3" key="1">
    <citation type="submission" date="2023-08" db="EMBL/GenBank/DDBJ databases">
        <title>A Necator americanus chromosomal reference genome.</title>
        <authorList>
            <person name="Ilik V."/>
            <person name="Petrzelkova K.J."/>
            <person name="Pardy F."/>
            <person name="Fuh T."/>
            <person name="Niatou-Singa F.S."/>
            <person name="Gouil Q."/>
            <person name="Baker L."/>
            <person name="Ritchie M.E."/>
            <person name="Jex A.R."/>
            <person name="Gazzola D."/>
            <person name="Li H."/>
            <person name="Toshio Fujiwara R."/>
            <person name="Zhan B."/>
            <person name="Aroian R.V."/>
            <person name="Pafco B."/>
            <person name="Schwarz E.M."/>
        </authorList>
    </citation>
    <scope>NUCLEOTIDE SEQUENCE [LARGE SCALE GENOMIC DNA]</scope>
    <source>
        <strain evidence="2 3">Aroian</strain>
        <tissue evidence="2">Whole animal</tissue>
    </source>
</reference>
<keyword evidence="1" id="KW-1133">Transmembrane helix</keyword>
<organism evidence="2 3">
    <name type="scientific">Necator americanus</name>
    <name type="common">Human hookworm</name>
    <dbReference type="NCBI Taxonomy" id="51031"/>
    <lineage>
        <taxon>Eukaryota</taxon>
        <taxon>Metazoa</taxon>
        <taxon>Ecdysozoa</taxon>
        <taxon>Nematoda</taxon>
        <taxon>Chromadorea</taxon>
        <taxon>Rhabditida</taxon>
        <taxon>Rhabditina</taxon>
        <taxon>Rhabditomorpha</taxon>
        <taxon>Strongyloidea</taxon>
        <taxon>Ancylostomatidae</taxon>
        <taxon>Bunostominae</taxon>
        <taxon>Necator</taxon>
    </lineage>
</organism>
<protein>
    <submittedName>
        <fullName evidence="2">Uncharacterized protein</fullName>
    </submittedName>
</protein>